<comment type="caution">
    <text evidence="2">The sequence shown here is derived from an EMBL/GenBank/DDBJ whole genome shotgun (WGS) entry which is preliminary data.</text>
</comment>
<proteinExistence type="predicted"/>
<name>A0A2W5PYH5_RHOSU</name>
<dbReference type="AlphaFoldDB" id="A0A2W5PYH5"/>
<evidence type="ECO:0000313" key="3">
    <source>
        <dbReference type="Proteomes" id="UP000249185"/>
    </source>
</evidence>
<evidence type="ECO:0000313" key="2">
    <source>
        <dbReference type="EMBL" id="PZQ47543.1"/>
    </source>
</evidence>
<feature type="chain" id="PRO_5016137844" evidence="1">
    <location>
        <begin position="24"/>
        <end position="143"/>
    </location>
</feature>
<accession>A0A2W5PYH5</accession>
<dbReference type="EMBL" id="QFPW01000016">
    <property type="protein sequence ID" value="PZQ47543.1"/>
    <property type="molecule type" value="Genomic_DNA"/>
</dbReference>
<keyword evidence="1" id="KW-0732">Signal</keyword>
<reference evidence="2 3" key="1">
    <citation type="submission" date="2017-08" db="EMBL/GenBank/DDBJ databases">
        <title>Infants hospitalized years apart are colonized by the same room-sourced microbial strains.</title>
        <authorList>
            <person name="Brooks B."/>
            <person name="Olm M.R."/>
            <person name="Firek B.A."/>
            <person name="Baker R."/>
            <person name="Thomas B.C."/>
            <person name="Morowitz M.J."/>
            <person name="Banfield J.F."/>
        </authorList>
    </citation>
    <scope>NUCLEOTIDE SEQUENCE [LARGE SCALE GENOMIC DNA]</scope>
    <source>
        <strain evidence="2">S2_005_002_R2_34</strain>
    </source>
</reference>
<protein>
    <submittedName>
        <fullName evidence="2">Uncharacterized protein</fullName>
    </submittedName>
</protein>
<dbReference type="Proteomes" id="UP000249185">
    <property type="component" value="Unassembled WGS sequence"/>
</dbReference>
<sequence length="143" mass="14718">MNRTILPALVGAALLSAAAAAFAAPPKTGFVREHALAMVEGALTPDQVTQLQLIAYQAAIADVCEGFDIDGDKFAAAFETLAPVDAAKMSDAQKDYHDKHLLVIFGVLVGGELGGISEDPAGACAQAAKDQADAELAPALVWQ</sequence>
<gene>
    <name evidence="2" type="ORF">DI556_16995</name>
</gene>
<evidence type="ECO:0000256" key="1">
    <source>
        <dbReference type="SAM" id="SignalP"/>
    </source>
</evidence>
<organism evidence="2 3">
    <name type="scientific">Rhodovulum sulfidophilum</name>
    <name type="common">Rhodobacter sulfidophilus</name>
    <dbReference type="NCBI Taxonomy" id="35806"/>
    <lineage>
        <taxon>Bacteria</taxon>
        <taxon>Pseudomonadati</taxon>
        <taxon>Pseudomonadota</taxon>
        <taxon>Alphaproteobacteria</taxon>
        <taxon>Rhodobacterales</taxon>
        <taxon>Paracoccaceae</taxon>
        <taxon>Rhodovulum</taxon>
    </lineage>
</organism>
<feature type="signal peptide" evidence="1">
    <location>
        <begin position="1"/>
        <end position="23"/>
    </location>
</feature>